<comment type="caution">
    <text evidence="1">The sequence shown here is derived from an EMBL/GenBank/DDBJ whole genome shotgun (WGS) entry which is preliminary data.</text>
</comment>
<dbReference type="Proteomes" id="UP000231292">
    <property type="component" value="Unassembled WGS sequence"/>
</dbReference>
<reference evidence="1 2" key="1">
    <citation type="submission" date="2017-09" db="EMBL/GenBank/DDBJ databases">
        <title>Depth-based differentiation of microbial function through sediment-hosted aquifers and enrichment of novel symbionts in the deep terrestrial subsurface.</title>
        <authorList>
            <person name="Probst A.J."/>
            <person name="Ladd B."/>
            <person name="Jarett J.K."/>
            <person name="Geller-Mcgrath D.E."/>
            <person name="Sieber C.M."/>
            <person name="Emerson J.B."/>
            <person name="Anantharaman K."/>
            <person name="Thomas B.C."/>
            <person name="Malmstrom R."/>
            <person name="Stieglmeier M."/>
            <person name="Klingl A."/>
            <person name="Woyke T."/>
            <person name="Ryan C.M."/>
            <person name="Banfield J.F."/>
        </authorList>
    </citation>
    <scope>NUCLEOTIDE SEQUENCE [LARGE SCALE GENOMIC DNA]</scope>
    <source>
        <strain evidence="1">CG23_combo_of_CG06-09_8_20_14_all_41_10</strain>
    </source>
</reference>
<evidence type="ECO:0000313" key="1">
    <source>
        <dbReference type="EMBL" id="PIP19014.1"/>
    </source>
</evidence>
<dbReference type="Gene3D" id="3.90.280.10">
    <property type="entry name" value="PEBP-like"/>
    <property type="match status" value="1"/>
</dbReference>
<protein>
    <submittedName>
        <fullName evidence="1">YbhB/YbcL family Raf kinase inhibitor-like protein</fullName>
    </submittedName>
</protein>
<evidence type="ECO:0000313" key="2">
    <source>
        <dbReference type="Proteomes" id="UP000231292"/>
    </source>
</evidence>
<proteinExistence type="predicted"/>
<organism evidence="1 2">
    <name type="scientific">Candidatus Sherwoodlollariibacterium unditelluris</name>
    <dbReference type="NCBI Taxonomy" id="1974757"/>
    <lineage>
        <taxon>Bacteria</taxon>
        <taxon>Pseudomonadati</taxon>
        <taxon>Candidatus Omnitrophota</taxon>
        <taxon>Candidatus Sherwoodlollariibacterium</taxon>
    </lineage>
</organism>
<dbReference type="InterPro" id="IPR036610">
    <property type="entry name" value="PEBP-like_sf"/>
</dbReference>
<accession>A0A2G9YIJ0</accession>
<dbReference type="InterPro" id="IPR008914">
    <property type="entry name" value="PEBP"/>
</dbReference>
<dbReference type="AlphaFoldDB" id="A0A2G9YIJ0"/>
<dbReference type="NCBIfam" id="TIGR00481">
    <property type="entry name" value="YbhB/YbcL family Raf kinase inhibitor-like protein"/>
    <property type="match status" value="1"/>
</dbReference>
<dbReference type="PANTHER" id="PTHR30289:SF1">
    <property type="entry name" value="PEBP (PHOSPHATIDYLETHANOLAMINE-BINDING PROTEIN) FAMILY PROTEIN"/>
    <property type="match status" value="1"/>
</dbReference>
<sequence>MKLKSPEFENSQFIPGKFSCEGQDINPPLTIESIPKEAKSLALIVDDPDAPLGTWVHWVVFDMPLTFKIEENSIPGKQGINSAGGRNYHGPCPPSGVHRYFFKIYALDMVLNLKEGINKEQLEKAMQGHILDKAQLLGLYRKNR</sequence>
<dbReference type="CDD" id="cd00865">
    <property type="entry name" value="PEBP_bact_arch"/>
    <property type="match status" value="1"/>
</dbReference>
<dbReference type="PANTHER" id="PTHR30289">
    <property type="entry name" value="UNCHARACTERIZED PROTEIN YBCL-RELATED"/>
    <property type="match status" value="1"/>
</dbReference>
<dbReference type="Pfam" id="PF01161">
    <property type="entry name" value="PBP"/>
    <property type="match status" value="1"/>
</dbReference>
<dbReference type="EMBL" id="PCRK01000130">
    <property type="protein sequence ID" value="PIP19014.1"/>
    <property type="molecule type" value="Genomic_DNA"/>
</dbReference>
<gene>
    <name evidence="1" type="ORF">COX41_05255</name>
</gene>
<dbReference type="SUPFAM" id="SSF49777">
    <property type="entry name" value="PEBP-like"/>
    <property type="match status" value="1"/>
</dbReference>
<dbReference type="InterPro" id="IPR005247">
    <property type="entry name" value="YbhB_YbcL/LppC-like"/>
</dbReference>
<name>A0A2G9YIJ0_9BACT</name>